<gene>
    <name evidence="3" type="ORF">EDC62_1810</name>
</gene>
<comment type="similarity">
    <text evidence="1">Belongs to the CapA family.</text>
</comment>
<dbReference type="PANTHER" id="PTHR33393:SF13">
    <property type="entry name" value="PGA BIOSYNTHESIS PROTEIN CAPA"/>
    <property type="match status" value="1"/>
</dbReference>
<evidence type="ECO:0000313" key="3">
    <source>
        <dbReference type="EMBL" id="RPE66738.1"/>
    </source>
</evidence>
<dbReference type="SUPFAM" id="SSF56300">
    <property type="entry name" value="Metallo-dependent phosphatases"/>
    <property type="match status" value="1"/>
</dbReference>
<keyword evidence="4" id="KW-1185">Reference proteome</keyword>
<dbReference type="InterPro" id="IPR019079">
    <property type="entry name" value="Capsule_synth_CapA"/>
</dbReference>
<accession>A0A3N4UAD1</accession>
<dbReference type="CDD" id="cd07381">
    <property type="entry name" value="MPP_CapA"/>
    <property type="match status" value="1"/>
</dbReference>
<proteinExistence type="inferred from homology"/>
<protein>
    <submittedName>
        <fullName evidence="3">Poly-gamma-glutamate synthesis protein (Capsule biosynthesis protein)</fullName>
    </submittedName>
</protein>
<dbReference type="Pfam" id="PF09587">
    <property type="entry name" value="PGA_cap"/>
    <property type="match status" value="1"/>
</dbReference>
<evidence type="ECO:0000256" key="1">
    <source>
        <dbReference type="ARBA" id="ARBA00005662"/>
    </source>
</evidence>
<comment type="caution">
    <text evidence="3">The sequence shown here is derived from an EMBL/GenBank/DDBJ whole genome shotgun (WGS) entry which is preliminary data.</text>
</comment>
<dbReference type="Gene3D" id="3.60.21.10">
    <property type="match status" value="1"/>
</dbReference>
<dbReference type="Proteomes" id="UP000272193">
    <property type="component" value="Unassembled WGS sequence"/>
</dbReference>
<dbReference type="InterPro" id="IPR029052">
    <property type="entry name" value="Metallo-depent_PP-like"/>
</dbReference>
<dbReference type="AlphaFoldDB" id="A0A3N4UAD1"/>
<name>A0A3N4UAD1_9BURK</name>
<sequence>MPAKPTPAPAARAAGLTRLARWAAAALLGMLLWGCAQPTTSGAQPVDAARVEPAVTLVFGGDVVLDDTAGALIARGGDPFAEFADVFAAADLRAANLECVVATTGHAHEKNYTFRAHPRVLPTLARHLDALALANNHSGDFGREAFAEMLALLPRAGLGAFGGGHNLAEAHRPLILTRRGLRVALLGYNEFMPRRFEADADAPGVAWSDDAQVRADIRAARLRDRADLVIPVMHWGWENEPHANARQRALARLMIEAGADAVIGGHPHVTQDVELVAGRPVIYSVGNFVMKETDNDAQRRGWLLRLRLDRRGVQSFDAVAARLDADGIPHRARGEPVPCWRRGDAGVGVCASE</sequence>
<reference evidence="3 4" key="1">
    <citation type="submission" date="2018-11" db="EMBL/GenBank/DDBJ databases">
        <title>Genomic Encyclopedia of Type Strains, Phase IV (KMG-IV): sequencing the most valuable type-strain genomes for metagenomic binning, comparative biology and taxonomic classification.</title>
        <authorList>
            <person name="Goeker M."/>
        </authorList>
    </citation>
    <scope>NUCLEOTIDE SEQUENCE [LARGE SCALE GENOMIC DNA]</scope>
    <source>
        <strain evidence="3 4">DSM 101684</strain>
    </source>
</reference>
<organism evidence="3 4">
    <name type="scientific">Tibeticola sediminis</name>
    <dbReference type="NCBI Taxonomy" id="1917811"/>
    <lineage>
        <taxon>Bacteria</taxon>
        <taxon>Pseudomonadati</taxon>
        <taxon>Pseudomonadota</taxon>
        <taxon>Betaproteobacteria</taxon>
        <taxon>Burkholderiales</taxon>
        <taxon>Comamonadaceae</taxon>
        <taxon>Tibeticola</taxon>
    </lineage>
</organism>
<evidence type="ECO:0000313" key="4">
    <source>
        <dbReference type="Proteomes" id="UP000272193"/>
    </source>
</evidence>
<evidence type="ECO:0000259" key="2">
    <source>
        <dbReference type="SMART" id="SM00854"/>
    </source>
</evidence>
<dbReference type="EMBL" id="RKQL01000004">
    <property type="protein sequence ID" value="RPE66738.1"/>
    <property type="molecule type" value="Genomic_DNA"/>
</dbReference>
<dbReference type="SMART" id="SM00854">
    <property type="entry name" value="PGA_cap"/>
    <property type="match status" value="1"/>
</dbReference>
<dbReference type="InterPro" id="IPR052169">
    <property type="entry name" value="CW_Biosynth-Accessory"/>
</dbReference>
<feature type="domain" description="Capsule synthesis protein CapA" evidence="2">
    <location>
        <begin position="56"/>
        <end position="292"/>
    </location>
</feature>
<dbReference type="PANTHER" id="PTHR33393">
    <property type="entry name" value="POLYGLUTAMINE SYNTHESIS ACCESSORY PROTEIN RV0574C-RELATED"/>
    <property type="match status" value="1"/>
</dbReference>